<evidence type="ECO:0000313" key="5">
    <source>
        <dbReference type="Proteomes" id="UP000467130"/>
    </source>
</evidence>
<reference evidence="4 5" key="1">
    <citation type="journal article" date="2019" name="Emerg. Microbes Infect.">
        <title>Comprehensive subspecies identification of 175 nontuberculous mycobacteria species based on 7547 genomic profiles.</title>
        <authorList>
            <person name="Matsumoto Y."/>
            <person name="Kinjo T."/>
            <person name="Motooka D."/>
            <person name="Nabeya D."/>
            <person name="Jung N."/>
            <person name="Uechi K."/>
            <person name="Horii T."/>
            <person name="Iida T."/>
            <person name="Fujita J."/>
            <person name="Nakamura S."/>
        </authorList>
    </citation>
    <scope>NUCLEOTIDE SEQUENCE [LARGE SCALE GENOMIC DNA]</scope>
    <source>
        <strain evidence="4 5">JCM 17783</strain>
    </source>
</reference>
<dbReference type="PANTHER" id="PTHR46766:SF1">
    <property type="entry name" value="GLUTAMINE-RICH PROTEIN 2"/>
    <property type="match status" value="1"/>
</dbReference>
<sequence>MTALSDFGSLPPEINSGRMYCGAGSAPLVTAAAAWNAPADELRLTASSFRSVVATLVVSEWQGLASTAMEATAARYSTWVNTAAAHAEQTAVQALAAARAYEAAVAAVVPPPTITANRERLKTLISTNILGQNNPTIAFTEAEYDQMWAQDAAAMYGYASSSATATRLSPFLPQQPITPGHTVQPIPVIHAPSTIIETQHLLVSQLTSTVPAALHILASPATSTTSLPGASGITSLATESAAPWLNNLWNKWGPNANMWNTLFVATTGLLTTLLSLPTRAATTDIAKDVAAEDLEHVVAPPLGGIGVGTSGGAAAGLGKAALIGQLAVPPSWAAPAPTASQITPDRDASNPTAPIAVMPGMPGITTGPKSGPGALGPDLPQYGVRRPVIVRHPAGG</sequence>
<dbReference type="InterPro" id="IPR038332">
    <property type="entry name" value="PPE_sf"/>
</dbReference>
<dbReference type="InterPro" id="IPR022171">
    <property type="entry name" value="PPE_C"/>
</dbReference>
<dbReference type="RefSeq" id="WP_163792479.1">
    <property type="nucleotide sequence ID" value="NZ_AP022587.1"/>
</dbReference>
<evidence type="ECO:0000259" key="3">
    <source>
        <dbReference type="Pfam" id="PF12484"/>
    </source>
</evidence>
<evidence type="ECO:0000313" key="4">
    <source>
        <dbReference type="EMBL" id="BBY24681.1"/>
    </source>
</evidence>
<evidence type="ECO:0000256" key="1">
    <source>
        <dbReference type="ARBA" id="ARBA00010652"/>
    </source>
</evidence>
<dbReference type="Proteomes" id="UP000467130">
    <property type="component" value="Chromosome"/>
</dbReference>
<dbReference type="Pfam" id="PF00823">
    <property type="entry name" value="PPE"/>
    <property type="match status" value="1"/>
</dbReference>
<dbReference type="InterPro" id="IPR000030">
    <property type="entry name" value="PPE_dom"/>
</dbReference>
<dbReference type="SUPFAM" id="SSF140459">
    <property type="entry name" value="PE/PPE dimer-like"/>
    <property type="match status" value="1"/>
</dbReference>
<dbReference type="KEGG" id="msto:MSTO_48860"/>
<dbReference type="PANTHER" id="PTHR46766">
    <property type="entry name" value="GLUTAMINE-RICH PROTEIN 2"/>
    <property type="match status" value="1"/>
</dbReference>
<dbReference type="GO" id="GO:0052572">
    <property type="term" value="P:response to host immune response"/>
    <property type="evidence" value="ECO:0007669"/>
    <property type="project" value="TreeGrafter"/>
</dbReference>
<proteinExistence type="inferred from homology"/>
<gene>
    <name evidence="4" type="primary">PPE31_6</name>
    <name evidence="4" type="ORF">MSTO_48860</name>
</gene>
<organism evidence="4 5">
    <name type="scientific">Mycobacterium stomatepiae</name>
    <dbReference type="NCBI Taxonomy" id="470076"/>
    <lineage>
        <taxon>Bacteria</taxon>
        <taxon>Bacillati</taxon>
        <taxon>Actinomycetota</taxon>
        <taxon>Actinomycetes</taxon>
        <taxon>Mycobacteriales</taxon>
        <taxon>Mycobacteriaceae</taxon>
        <taxon>Mycobacterium</taxon>
        <taxon>Mycobacterium simiae complex</taxon>
    </lineage>
</organism>
<feature type="domain" description="PPE" evidence="2">
    <location>
        <begin position="6"/>
        <end position="168"/>
    </location>
</feature>
<dbReference type="Pfam" id="PF12484">
    <property type="entry name" value="PPE-SVP"/>
    <property type="match status" value="1"/>
</dbReference>
<evidence type="ECO:0000259" key="2">
    <source>
        <dbReference type="Pfam" id="PF00823"/>
    </source>
</evidence>
<keyword evidence="5" id="KW-1185">Reference proteome</keyword>
<feature type="domain" description="PPE family C-terminal" evidence="3">
    <location>
        <begin position="314"/>
        <end position="391"/>
    </location>
</feature>
<dbReference type="Gene3D" id="1.20.1260.20">
    <property type="entry name" value="PPE superfamily"/>
    <property type="match status" value="1"/>
</dbReference>
<comment type="similarity">
    <text evidence="1">Belongs to the mycobacterial PPE family.</text>
</comment>
<protein>
    <submittedName>
        <fullName evidence="4">PPE family protein</fullName>
    </submittedName>
</protein>
<dbReference type="EMBL" id="AP022587">
    <property type="protein sequence ID" value="BBY24681.1"/>
    <property type="molecule type" value="Genomic_DNA"/>
</dbReference>
<dbReference type="AlphaFoldDB" id="A0A7I7QEQ4"/>
<name>A0A7I7QEQ4_9MYCO</name>
<accession>A0A7I7QEQ4</accession>